<accession>A0AAV9ZKU2</accession>
<dbReference type="Proteomes" id="UP001362999">
    <property type="component" value="Unassembled WGS sequence"/>
</dbReference>
<reference evidence="2 3" key="1">
    <citation type="journal article" date="2024" name="J Genomics">
        <title>Draft genome sequencing and assembly of Favolaschia claudopus CIRM-BRFM 2984 isolated from oak limbs.</title>
        <authorList>
            <person name="Navarro D."/>
            <person name="Drula E."/>
            <person name="Chaduli D."/>
            <person name="Cazenave R."/>
            <person name="Ahrendt S."/>
            <person name="Wang J."/>
            <person name="Lipzen A."/>
            <person name="Daum C."/>
            <person name="Barry K."/>
            <person name="Grigoriev I.V."/>
            <person name="Favel A."/>
            <person name="Rosso M.N."/>
            <person name="Martin F."/>
        </authorList>
    </citation>
    <scope>NUCLEOTIDE SEQUENCE [LARGE SCALE GENOMIC DNA]</scope>
    <source>
        <strain evidence="2 3">CIRM-BRFM 2984</strain>
    </source>
</reference>
<evidence type="ECO:0000313" key="2">
    <source>
        <dbReference type="EMBL" id="KAK6984808.1"/>
    </source>
</evidence>
<proteinExistence type="predicted"/>
<feature type="region of interest" description="Disordered" evidence="1">
    <location>
        <begin position="19"/>
        <end position="49"/>
    </location>
</feature>
<feature type="region of interest" description="Disordered" evidence="1">
    <location>
        <begin position="682"/>
        <end position="712"/>
    </location>
</feature>
<organism evidence="2 3">
    <name type="scientific">Favolaschia claudopus</name>
    <dbReference type="NCBI Taxonomy" id="2862362"/>
    <lineage>
        <taxon>Eukaryota</taxon>
        <taxon>Fungi</taxon>
        <taxon>Dikarya</taxon>
        <taxon>Basidiomycota</taxon>
        <taxon>Agaricomycotina</taxon>
        <taxon>Agaricomycetes</taxon>
        <taxon>Agaricomycetidae</taxon>
        <taxon>Agaricales</taxon>
        <taxon>Marasmiineae</taxon>
        <taxon>Mycenaceae</taxon>
        <taxon>Favolaschia</taxon>
    </lineage>
</organism>
<feature type="compositionally biased region" description="Gly residues" evidence="1">
    <location>
        <begin position="27"/>
        <end position="47"/>
    </location>
</feature>
<comment type="caution">
    <text evidence="2">The sequence shown here is derived from an EMBL/GenBank/DDBJ whole genome shotgun (WGS) entry which is preliminary data.</text>
</comment>
<dbReference type="EMBL" id="JAWWNJ010000134">
    <property type="protein sequence ID" value="KAK6984808.1"/>
    <property type="molecule type" value="Genomic_DNA"/>
</dbReference>
<evidence type="ECO:0000313" key="3">
    <source>
        <dbReference type="Proteomes" id="UP001362999"/>
    </source>
</evidence>
<dbReference type="AlphaFoldDB" id="A0AAV9ZKU2"/>
<feature type="compositionally biased region" description="Basic residues" evidence="1">
    <location>
        <begin position="703"/>
        <end position="712"/>
    </location>
</feature>
<protein>
    <submittedName>
        <fullName evidence="2">Uncharacterized protein</fullName>
    </submittedName>
</protein>
<evidence type="ECO:0000256" key="1">
    <source>
        <dbReference type="SAM" id="MobiDB-lite"/>
    </source>
</evidence>
<keyword evidence="3" id="KW-1185">Reference proteome</keyword>
<name>A0AAV9ZKU2_9AGAR</name>
<gene>
    <name evidence="2" type="ORF">R3P38DRAFT_3102997</name>
</gene>
<sequence length="712" mass="80184">MDSDDSEYESLGSTLSGSLVTTVNVSGGRGGPGGRAGQRGGTGGNGEGPRVYLSSKSTVVNVRGSQYGLPVNDSSDWESLLDSNFRRIPLGDLFLQRQLYVNGPDDRVDFGRKRCSVRIVRSAEIRSRKFTVATYQGDNAETEWKENVERYMNIRHKNILQLYGTVRSRNIWAAVFHGDFIPIKDFLKSHEHSSILTCYIHAYTAHDHKSLAKYLCSTFDRNVWDYALLVNRSNGRICVDLEGLCDVDSYFGMLGEVKPAFDELPNGPLSPMQVLSSADVSYIAQTLPLRQYHSNIACHMMDKVEWYRVIPSTATVHLGGVYCAAGNGNSLQVVALLRQYPLQSHCWRGEFRHGLEPSSTYVGSGWRRFSFSEAIHAEFLFTYDVYSTEMTWISQANYIFGRLHVKSDFHKYGFVDDICFEARLSRSRKPYHTPSEGYLFMCPPQDFLIEPGSVQWPDRPWYWSLDPSGVEGLSDEEATEIGFPTIEPLTRLGVISAANDSVYAGLRVFHEGKGFDPESQDVAVELGDSLFELLSDDSEEPLQVIEQKYYDSESGWKDIIAGIDGNDVINLLEEIDTNITPHTEFTSFNETGEFTGQTSASASFIPRLDSLVWPTSYPSDDAGLEEFFNLVMLPSQSDSAVWDDQNWNLDSFDAQLPQIQTWNNNGPFPTFNFDFIGDPGYEGPSDSRKRRAEDDLEYEPASRAKRTRLVEY</sequence>